<keyword evidence="1" id="KW-0472">Membrane</keyword>
<evidence type="ECO:0000313" key="3">
    <source>
        <dbReference type="Proteomes" id="UP000594121"/>
    </source>
</evidence>
<keyword evidence="1" id="KW-0812">Transmembrane</keyword>
<gene>
    <name evidence="2" type="ORF">IG193_01695</name>
</gene>
<name>A0A7L9FHR7_9CREN</name>
<feature type="transmembrane region" description="Helical" evidence="1">
    <location>
        <begin position="6"/>
        <end position="24"/>
    </location>
</feature>
<keyword evidence="1" id="KW-1133">Transmembrane helix</keyword>
<sequence length="93" mass="10238">MTSIPAALLDIAALTYLGLLLIPLSQEHVRILALLPLLGPGYVIRSSVSRYANWDLLAYSALPTALLVLIALAYSERTMRAVKRRGFRAVVFQ</sequence>
<protein>
    <submittedName>
        <fullName evidence="2">Uncharacterized protein</fullName>
    </submittedName>
</protein>
<dbReference type="RefSeq" id="WP_192819173.1">
    <property type="nucleotide sequence ID" value="NZ_CP062310.1"/>
</dbReference>
<accession>A0A7L9FHR7</accession>
<dbReference type="AlphaFoldDB" id="A0A7L9FHR7"/>
<dbReference type="KEGG" id="thel:IG193_01695"/>
<keyword evidence="3" id="KW-1185">Reference proteome</keyword>
<dbReference type="GeneID" id="59148569"/>
<reference evidence="2 3" key="1">
    <citation type="submission" date="2020-10" db="EMBL/GenBank/DDBJ databases">
        <title>Thermofilum lucidum 3507LT sp. nov. a novel member of Thermofilaceae family isolated from Chile hot spring, and proposal of description order Thermofilales.</title>
        <authorList>
            <person name="Zayulina K.S."/>
            <person name="Elcheninov A.G."/>
            <person name="Toshchakov S.V."/>
            <person name="Kublanov I.V."/>
        </authorList>
    </citation>
    <scope>NUCLEOTIDE SEQUENCE [LARGE SCALE GENOMIC DNA]</scope>
    <source>
        <strain evidence="2 3">3507LT</strain>
    </source>
</reference>
<dbReference type="Proteomes" id="UP000594121">
    <property type="component" value="Chromosome"/>
</dbReference>
<dbReference type="EMBL" id="CP062310">
    <property type="protein sequence ID" value="QOJ79201.1"/>
    <property type="molecule type" value="Genomic_DNA"/>
</dbReference>
<evidence type="ECO:0000256" key="1">
    <source>
        <dbReference type="SAM" id="Phobius"/>
    </source>
</evidence>
<feature type="transmembrane region" description="Helical" evidence="1">
    <location>
        <begin position="57"/>
        <end position="75"/>
    </location>
</feature>
<organism evidence="2 3">
    <name type="scientific">Infirmifilum lucidum</name>
    <dbReference type="NCBI Taxonomy" id="2776706"/>
    <lineage>
        <taxon>Archaea</taxon>
        <taxon>Thermoproteota</taxon>
        <taxon>Thermoprotei</taxon>
        <taxon>Thermofilales</taxon>
        <taxon>Thermofilaceae</taxon>
        <taxon>Infirmifilum</taxon>
    </lineage>
</organism>
<dbReference type="InParanoid" id="A0A7L9FHR7"/>
<evidence type="ECO:0000313" key="2">
    <source>
        <dbReference type="EMBL" id="QOJ79201.1"/>
    </source>
</evidence>
<proteinExistence type="predicted"/>